<keyword evidence="7" id="KW-0675">Receptor</keyword>
<evidence type="ECO:0000256" key="6">
    <source>
        <dbReference type="ARBA" id="ARBA00023136"/>
    </source>
</evidence>
<dbReference type="PANTHER" id="PTHR21444">
    <property type="entry name" value="COILED-COIL DOMAIN-CONTAINING PROTEIN 180"/>
    <property type="match status" value="1"/>
</dbReference>
<evidence type="ECO:0000256" key="2">
    <source>
        <dbReference type="ARBA" id="ARBA00022448"/>
    </source>
</evidence>
<protein>
    <submittedName>
        <fullName evidence="10">Uncharacterized protein</fullName>
    </submittedName>
</protein>
<sequence>TSSAQPTRLFNCLNSSIQYLKCVYSIRPYFRYSKLIICIYVAAYTLIYYFTFWITDNTYWITKKILLFLNLLLCGLADLSKDLCYNLNMTTITNDINIICLLTACVTSLQLLFGLKHYQKQMCNAYKGQFVDIPLPKHVSSIGIISKSVHYPGRFIAKLFLPMIIFFLFQLLFVRLLCKLLFIQNGQLLALKNIRLYYAFSYFSFFFDCFLGFIMCLSRITKAIICALIFFARLDYSPFGRGLEMYDSSYAAYVSFIHVERIQMHPVLNVFIDLIRDRLLERRMWKRKQESKQEQFTLERYTRKQYVRFRWALAYTLVNNDHLKRCRKHKQFSSIKQIQSKTLERLFLKLGFHQTLPTASNRY</sequence>
<accession>A0A8S2S2S1</accession>
<keyword evidence="2" id="KW-0813">Transport</keyword>
<evidence type="ECO:0000256" key="8">
    <source>
        <dbReference type="SAM" id="Phobius"/>
    </source>
</evidence>
<comment type="subcellular location">
    <subcellularLocation>
        <location evidence="1">Cell membrane</location>
        <topology evidence="1">Multi-pass membrane protein</topology>
    </subcellularLocation>
</comment>
<dbReference type="GO" id="GO:0034632">
    <property type="term" value="F:retinol transmembrane transporter activity"/>
    <property type="evidence" value="ECO:0007669"/>
    <property type="project" value="InterPro"/>
</dbReference>
<gene>
    <name evidence="9" type="ORF">OVA965_LOCUS32563</name>
    <name evidence="10" type="ORF">TMI583_LOCUS33424</name>
</gene>
<evidence type="ECO:0000256" key="1">
    <source>
        <dbReference type="ARBA" id="ARBA00004651"/>
    </source>
</evidence>
<dbReference type="Pfam" id="PF14752">
    <property type="entry name" value="RBP_receptor"/>
    <property type="match status" value="1"/>
</dbReference>
<dbReference type="PANTHER" id="PTHR21444:SF15">
    <property type="entry name" value="RECEPTOR FOR RETINOL UPTAKE STRA6"/>
    <property type="match status" value="1"/>
</dbReference>
<evidence type="ECO:0000256" key="7">
    <source>
        <dbReference type="ARBA" id="ARBA00023170"/>
    </source>
</evidence>
<dbReference type="EMBL" id="CAJOBA010047202">
    <property type="protein sequence ID" value="CAF4198434.1"/>
    <property type="molecule type" value="Genomic_DNA"/>
</dbReference>
<evidence type="ECO:0000256" key="4">
    <source>
        <dbReference type="ARBA" id="ARBA00022692"/>
    </source>
</evidence>
<dbReference type="GO" id="GO:0005886">
    <property type="term" value="C:plasma membrane"/>
    <property type="evidence" value="ECO:0007669"/>
    <property type="project" value="UniProtKB-SubCell"/>
</dbReference>
<organism evidence="10 11">
    <name type="scientific">Didymodactylos carnosus</name>
    <dbReference type="NCBI Taxonomy" id="1234261"/>
    <lineage>
        <taxon>Eukaryota</taxon>
        <taxon>Metazoa</taxon>
        <taxon>Spiralia</taxon>
        <taxon>Gnathifera</taxon>
        <taxon>Rotifera</taxon>
        <taxon>Eurotatoria</taxon>
        <taxon>Bdelloidea</taxon>
        <taxon>Philodinida</taxon>
        <taxon>Philodinidae</taxon>
        <taxon>Didymodactylos</taxon>
    </lineage>
</organism>
<keyword evidence="5 8" id="KW-1133">Transmembrane helix</keyword>
<feature type="transmembrane region" description="Helical" evidence="8">
    <location>
        <begin position="194"/>
        <end position="214"/>
    </location>
</feature>
<dbReference type="AlphaFoldDB" id="A0A8S2S2S1"/>
<dbReference type="EMBL" id="CAJNOK010025493">
    <property type="protein sequence ID" value="CAF1390785.1"/>
    <property type="molecule type" value="Genomic_DNA"/>
</dbReference>
<reference evidence="10" key="1">
    <citation type="submission" date="2021-02" db="EMBL/GenBank/DDBJ databases">
        <authorList>
            <person name="Nowell W R."/>
        </authorList>
    </citation>
    <scope>NUCLEOTIDE SEQUENCE</scope>
</reference>
<comment type="caution">
    <text evidence="10">The sequence shown here is derived from an EMBL/GenBank/DDBJ whole genome shotgun (WGS) entry which is preliminary data.</text>
</comment>
<evidence type="ECO:0000256" key="5">
    <source>
        <dbReference type="ARBA" id="ARBA00022989"/>
    </source>
</evidence>
<feature type="transmembrane region" description="Helical" evidence="8">
    <location>
        <begin position="159"/>
        <end position="182"/>
    </location>
</feature>
<feature type="non-terminal residue" evidence="10">
    <location>
        <position position="363"/>
    </location>
</feature>
<proteinExistence type="predicted"/>
<keyword evidence="4 8" id="KW-0812">Transmembrane</keyword>
<dbReference type="InterPro" id="IPR026612">
    <property type="entry name" value="STRA6-like"/>
</dbReference>
<evidence type="ECO:0000256" key="3">
    <source>
        <dbReference type="ARBA" id="ARBA00022475"/>
    </source>
</evidence>
<feature type="transmembrane region" description="Helical" evidence="8">
    <location>
        <begin position="35"/>
        <end position="54"/>
    </location>
</feature>
<name>A0A8S2S2S1_9BILA</name>
<dbReference type="GO" id="GO:0071939">
    <property type="term" value="P:vitamin A import into cell"/>
    <property type="evidence" value="ECO:0007669"/>
    <property type="project" value="TreeGrafter"/>
</dbReference>
<keyword evidence="6 8" id="KW-0472">Membrane</keyword>
<evidence type="ECO:0000313" key="11">
    <source>
        <dbReference type="Proteomes" id="UP000682733"/>
    </source>
</evidence>
<evidence type="ECO:0000313" key="9">
    <source>
        <dbReference type="EMBL" id="CAF1390785.1"/>
    </source>
</evidence>
<keyword evidence="3" id="KW-1003">Cell membrane</keyword>
<dbReference type="GO" id="GO:0038023">
    <property type="term" value="F:signaling receptor activity"/>
    <property type="evidence" value="ECO:0007669"/>
    <property type="project" value="InterPro"/>
</dbReference>
<dbReference type="Proteomes" id="UP000682733">
    <property type="component" value="Unassembled WGS sequence"/>
</dbReference>
<feature type="transmembrane region" description="Helical" evidence="8">
    <location>
        <begin position="92"/>
        <end position="113"/>
    </location>
</feature>
<evidence type="ECO:0000313" key="10">
    <source>
        <dbReference type="EMBL" id="CAF4198434.1"/>
    </source>
</evidence>
<dbReference type="Proteomes" id="UP000677228">
    <property type="component" value="Unassembled WGS sequence"/>
</dbReference>